<evidence type="ECO:0000256" key="12">
    <source>
        <dbReference type="PIRSR" id="PIRSR000350-3"/>
    </source>
</evidence>
<feature type="active site" description="Proton acceptor" evidence="11">
    <location>
        <position position="443"/>
    </location>
</feature>
<feature type="binding site" evidence="12">
    <location>
        <position position="204"/>
    </location>
    <ligand>
        <name>NAD(+)</name>
        <dbReference type="ChEBI" id="CHEBI:57540"/>
    </ligand>
</feature>
<evidence type="ECO:0000256" key="8">
    <source>
        <dbReference type="ARBA" id="ARBA00023157"/>
    </source>
</evidence>
<dbReference type="FunFam" id="3.30.390.30:FF:000001">
    <property type="entry name" value="Dihydrolipoyl dehydrogenase"/>
    <property type="match status" value="1"/>
</dbReference>
<dbReference type="SUPFAM" id="SSF55424">
    <property type="entry name" value="FAD/NAD-linked reductases, dimerisation (C-terminal) domain"/>
    <property type="match status" value="1"/>
</dbReference>
<sequence>MTSTHYNVAVIGAGPGGYVAAIRAAQSGAKVAIVEKQYMGGTCLNVGCIPSKAMLHVAEAFHNLSTLDELGITLSGKPTFNMAKAVAFKDKVVKRMTGGVSFLMKGNNIDVFDGIGSVDASRTVTVTNNGTTQQFSADNIILATGSVPLMPPMPGIDGTNVMNSDTCWNLTATPKSLVCVGGGVIGIELACMFNALGTDVTILEMLPNILAPVDEEVRKLLQRLLAKRGIKVVTGARVEGISDTKGLKQVTATTDKGQQTYDAEYVLMAVSRRANTTGLEKLIEQGLDTDRGRVRVNDKMQTNLPGIYAIGDLIHGAGLAHVASTEGEVAADNINGKDTVMDYDVIPNPIYTFPEIAFVGLTEAAAKEKYPEARVERFPWTAIGKAVATSDTEGFTKVIVGKYGELLGAHIIGPDATNLISEYSLAMRGELTVDEISETIHPHPSLSEGLREAILAVTGHPLHIPPKQAAKAAR</sequence>
<feature type="domain" description="Pyridine nucleotide-disulphide oxidoreductase dimerisation" evidence="15">
    <location>
        <begin position="346"/>
        <end position="453"/>
    </location>
</feature>
<evidence type="ECO:0000256" key="7">
    <source>
        <dbReference type="ARBA" id="ARBA00023027"/>
    </source>
</evidence>
<feature type="binding site" evidence="12">
    <location>
        <position position="312"/>
    </location>
    <ligand>
        <name>FAD</name>
        <dbReference type="ChEBI" id="CHEBI:57692"/>
    </ligand>
</feature>
<dbReference type="InterPro" id="IPR023753">
    <property type="entry name" value="FAD/NAD-binding_dom"/>
</dbReference>
<feature type="binding site" evidence="12">
    <location>
        <position position="52"/>
    </location>
    <ligand>
        <name>FAD</name>
        <dbReference type="ChEBI" id="CHEBI:57692"/>
    </ligand>
</feature>
<protein>
    <recommendedName>
        <fullName evidence="3 14">Dihydrolipoyl dehydrogenase</fullName>
        <ecNumber evidence="2 14">1.8.1.4</ecNumber>
    </recommendedName>
</protein>
<dbReference type="InterPro" id="IPR036188">
    <property type="entry name" value="FAD/NAD-bd_sf"/>
</dbReference>
<dbReference type="InterPro" id="IPR012999">
    <property type="entry name" value="Pyr_OxRdtase_I_AS"/>
</dbReference>
<feature type="binding site" evidence="12">
    <location>
        <begin position="144"/>
        <end position="146"/>
    </location>
    <ligand>
        <name>FAD</name>
        <dbReference type="ChEBI" id="CHEBI:57692"/>
    </ligand>
</feature>
<dbReference type="InterPro" id="IPR001100">
    <property type="entry name" value="Pyr_nuc-diS_OxRdtase"/>
</dbReference>
<evidence type="ECO:0000256" key="10">
    <source>
        <dbReference type="ARBA" id="ARBA00049187"/>
    </source>
</evidence>
<dbReference type="InterPro" id="IPR050151">
    <property type="entry name" value="Class-I_Pyr_Nuc-Dis_Oxidored"/>
</dbReference>
<evidence type="ECO:0000256" key="1">
    <source>
        <dbReference type="ARBA" id="ARBA00007532"/>
    </source>
</evidence>
<evidence type="ECO:0000256" key="2">
    <source>
        <dbReference type="ARBA" id="ARBA00012608"/>
    </source>
</evidence>
<keyword evidence="4 14" id="KW-0285">Flavoprotein</keyword>
<keyword evidence="12" id="KW-0547">Nucleotide-binding</keyword>
<dbReference type="GO" id="GO:0004148">
    <property type="term" value="F:dihydrolipoyl dehydrogenase (NADH) activity"/>
    <property type="evidence" value="ECO:0007669"/>
    <property type="project" value="UniProtKB-EC"/>
</dbReference>
<organism evidence="17 18">
    <name type="scientific">Tengunoibacter tsumagoiensis</name>
    <dbReference type="NCBI Taxonomy" id="2014871"/>
    <lineage>
        <taxon>Bacteria</taxon>
        <taxon>Bacillati</taxon>
        <taxon>Chloroflexota</taxon>
        <taxon>Ktedonobacteria</taxon>
        <taxon>Ktedonobacterales</taxon>
        <taxon>Dictyobacteraceae</taxon>
        <taxon>Tengunoibacter</taxon>
    </lineage>
</organism>
<dbReference type="RefSeq" id="WP_126581433.1">
    <property type="nucleotide sequence ID" value="NZ_BIFR01000001.1"/>
</dbReference>
<comment type="cofactor">
    <cofactor evidence="12 14">
        <name>FAD</name>
        <dbReference type="ChEBI" id="CHEBI:57692"/>
    </cofactor>
    <text evidence="12 14">Binds 1 FAD per subunit.</text>
</comment>
<dbReference type="EC" id="1.8.1.4" evidence="2 14"/>
<feature type="binding site" evidence="12">
    <location>
        <position position="116"/>
    </location>
    <ligand>
        <name>FAD</name>
        <dbReference type="ChEBI" id="CHEBI:57692"/>
    </ligand>
</feature>
<dbReference type="NCBIfam" id="TIGR01350">
    <property type="entry name" value="lipoamide_DH"/>
    <property type="match status" value="1"/>
</dbReference>
<dbReference type="GO" id="GO:0050660">
    <property type="term" value="F:flavin adenine dinucleotide binding"/>
    <property type="evidence" value="ECO:0007669"/>
    <property type="project" value="InterPro"/>
</dbReference>
<keyword evidence="9 14" id="KW-0676">Redox-active center</keyword>
<comment type="similarity">
    <text evidence="1 14">Belongs to the class-I pyridine nucleotide-disulfide oxidoreductase family.</text>
</comment>
<keyword evidence="8" id="KW-1015">Disulfide bond</keyword>
<dbReference type="PIRSF" id="PIRSF000350">
    <property type="entry name" value="Mercury_reductase_MerA"/>
    <property type="match status" value="1"/>
</dbReference>
<dbReference type="Pfam" id="PF07992">
    <property type="entry name" value="Pyr_redox_2"/>
    <property type="match status" value="1"/>
</dbReference>
<dbReference type="PANTHER" id="PTHR22912:SF151">
    <property type="entry name" value="DIHYDROLIPOYL DEHYDROGENASE, MITOCHONDRIAL"/>
    <property type="match status" value="1"/>
</dbReference>
<dbReference type="PANTHER" id="PTHR22912">
    <property type="entry name" value="DISULFIDE OXIDOREDUCTASE"/>
    <property type="match status" value="1"/>
</dbReference>
<evidence type="ECO:0000313" key="17">
    <source>
        <dbReference type="EMBL" id="GCE13947.1"/>
    </source>
</evidence>
<dbReference type="AlphaFoldDB" id="A0A402A474"/>
<dbReference type="InterPro" id="IPR016156">
    <property type="entry name" value="FAD/NAD-linked_Rdtase_dimer_sf"/>
</dbReference>
<accession>A0A402A474</accession>
<dbReference type="Gene3D" id="3.50.50.60">
    <property type="entry name" value="FAD/NAD(P)-binding domain"/>
    <property type="match status" value="2"/>
</dbReference>
<dbReference type="InterPro" id="IPR004099">
    <property type="entry name" value="Pyr_nucl-diS_OxRdtase_dimer"/>
</dbReference>
<evidence type="ECO:0000256" key="14">
    <source>
        <dbReference type="RuleBase" id="RU003692"/>
    </source>
</evidence>
<gene>
    <name evidence="17" type="primary">acoL</name>
    <name evidence="17" type="ORF">KTT_38060</name>
</gene>
<keyword evidence="7 12" id="KW-0520">NAD</keyword>
<dbReference type="Pfam" id="PF02852">
    <property type="entry name" value="Pyr_redox_dim"/>
    <property type="match status" value="1"/>
</dbReference>
<evidence type="ECO:0000256" key="11">
    <source>
        <dbReference type="PIRSR" id="PIRSR000350-2"/>
    </source>
</evidence>
<evidence type="ECO:0000256" key="4">
    <source>
        <dbReference type="ARBA" id="ARBA00022630"/>
    </source>
</evidence>
<dbReference type="PRINTS" id="PR00368">
    <property type="entry name" value="FADPNR"/>
</dbReference>
<evidence type="ECO:0000313" key="18">
    <source>
        <dbReference type="Proteomes" id="UP000287352"/>
    </source>
</evidence>
<feature type="disulfide bond" description="Redox-active" evidence="13">
    <location>
        <begin position="43"/>
        <end position="48"/>
    </location>
</feature>
<comment type="catalytic activity">
    <reaction evidence="10 14">
        <text>N(6)-[(R)-dihydrolipoyl]-L-lysyl-[protein] + NAD(+) = N(6)-[(R)-lipoyl]-L-lysyl-[protein] + NADH + H(+)</text>
        <dbReference type="Rhea" id="RHEA:15045"/>
        <dbReference type="Rhea" id="RHEA-COMP:10474"/>
        <dbReference type="Rhea" id="RHEA-COMP:10475"/>
        <dbReference type="ChEBI" id="CHEBI:15378"/>
        <dbReference type="ChEBI" id="CHEBI:57540"/>
        <dbReference type="ChEBI" id="CHEBI:57945"/>
        <dbReference type="ChEBI" id="CHEBI:83099"/>
        <dbReference type="ChEBI" id="CHEBI:83100"/>
        <dbReference type="EC" id="1.8.1.4"/>
    </reaction>
</comment>
<dbReference type="OrthoDB" id="9800167at2"/>
<evidence type="ECO:0000259" key="15">
    <source>
        <dbReference type="Pfam" id="PF02852"/>
    </source>
</evidence>
<keyword evidence="18" id="KW-1185">Reference proteome</keyword>
<evidence type="ECO:0000259" key="16">
    <source>
        <dbReference type="Pfam" id="PF07992"/>
    </source>
</evidence>
<keyword evidence="5 12" id="KW-0274">FAD</keyword>
<reference evidence="18" key="1">
    <citation type="submission" date="2018-12" db="EMBL/GenBank/DDBJ databases">
        <title>Tengunoibacter tsumagoiensis gen. nov., sp. nov., Dictyobacter kobayashii sp. nov., D. alpinus sp. nov., and D. joshuensis sp. nov. and description of Dictyobacteraceae fam. nov. within the order Ktedonobacterales isolated from Tengu-no-mugimeshi.</title>
        <authorList>
            <person name="Wang C.M."/>
            <person name="Zheng Y."/>
            <person name="Sakai Y."/>
            <person name="Toyoda A."/>
            <person name="Minakuchi Y."/>
            <person name="Abe K."/>
            <person name="Yokota A."/>
            <person name="Yabe S."/>
        </authorList>
    </citation>
    <scope>NUCLEOTIDE SEQUENCE [LARGE SCALE GENOMIC DNA]</scope>
    <source>
        <strain evidence="18">Uno3</strain>
    </source>
</reference>
<comment type="miscellaneous">
    <text evidence="14">The active site is a redox-active disulfide bond.</text>
</comment>
<dbReference type="InterPro" id="IPR006258">
    <property type="entry name" value="Lipoamide_DH"/>
</dbReference>
<dbReference type="PRINTS" id="PR00411">
    <property type="entry name" value="PNDRDTASEI"/>
</dbReference>
<dbReference type="GO" id="GO:0005737">
    <property type="term" value="C:cytoplasm"/>
    <property type="evidence" value="ECO:0007669"/>
    <property type="project" value="UniProtKB-ARBA"/>
</dbReference>
<evidence type="ECO:0000256" key="5">
    <source>
        <dbReference type="ARBA" id="ARBA00022827"/>
    </source>
</evidence>
<evidence type="ECO:0000256" key="6">
    <source>
        <dbReference type="ARBA" id="ARBA00023002"/>
    </source>
</evidence>
<dbReference type="Proteomes" id="UP000287352">
    <property type="component" value="Unassembled WGS sequence"/>
</dbReference>
<feature type="domain" description="FAD/NAD(P)-binding" evidence="16">
    <location>
        <begin position="6"/>
        <end position="327"/>
    </location>
</feature>
<dbReference type="SUPFAM" id="SSF51905">
    <property type="entry name" value="FAD/NAD(P)-binding domain"/>
    <property type="match status" value="1"/>
</dbReference>
<feature type="binding site" evidence="12">
    <location>
        <begin position="181"/>
        <end position="188"/>
    </location>
    <ligand>
        <name>NAD(+)</name>
        <dbReference type="ChEBI" id="CHEBI:57540"/>
    </ligand>
</feature>
<name>A0A402A474_9CHLR</name>
<evidence type="ECO:0000256" key="13">
    <source>
        <dbReference type="PIRSR" id="PIRSR000350-4"/>
    </source>
</evidence>
<proteinExistence type="inferred from homology"/>
<dbReference type="GO" id="GO:0006103">
    <property type="term" value="P:2-oxoglutarate metabolic process"/>
    <property type="evidence" value="ECO:0007669"/>
    <property type="project" value="TreeGrafter"/>
</dbReference>
<dbReference type="EMBL" id="BIFR01000001">
    <property type="protein sequence ID" value="GCE13947.1"/>
    <property type="molecule type" value="Genomic_DNA"/>
</dbReference>
<dbReference type="PROSITE" id="PS00076">
    <property type="entry name" value="PYRIDINE_REDOX_1"/>
    <property type="match status" value="1"/>
</dbReference>
<evidence type="ECO:0000256" key="9">
    <source>
        <dbReference type="ARBA" id="ARBA00023284"/>
    </source>
</evidence>
<evidence type="ECO:0000256" key="3">
    <source>
        <dbReference type="ARBA" id="ARBA00016961"/>
    </source>
</evidence>
<keyword evidence="6 14" id="KW-0560">Oxidoreductase</keyword>
<dbReference type="Gene3D" id="3.30.390.30">
    <property type="match status" value="1"/>
</dbReference>
<comment type="caution">
    <text evidence="17">The sequence shown here is derived from an EMBL/GenBank/DDBJ whole genome shotgun (WGS) entry which is preliminary data.</text>
</comment>